<dbReference type="AlphaFoldDB" id="A0AAV7FEU6"/>
<proteinExistence type="predicted"/>
<keyword evidence="3" id="KW-1185">Reference proteome</keyword>
<gene>
    <name evidence="2" type="ORF">H6P81_004062</name>
</gene>
<comment type="caution">
    <text evidence="2">The sequence shown here is derived from an EMBL/GenBank/DDBJ whole genome shotgun (WGS) entry which is preliminary data.</text>
</comment>
<reference evidence="2 3" key="1">
    <citation type="submission" date="2021-07" db="EMBL/GenBank/DDBJ databases">
        <title>The Aristolochia fimbriata genome: insights into angiosperm evolution, floral development and chemical biosynthesis.</title>
        <authorList>
            <person name="Jiao Y."/>
        </authorList>
    </citation>
    <scope>NUCLEOTIDE SEQUENCE [LARGE SCALE GENOMIC DNA]</scope>
    <source>
        <strain evidence="2">IBCAS-2021</strain>
        <tissue evidence="2">Leaf</tissue>
    </source>
</reference>
<dbReference type="PANTHER" id="PTHR31343">
    <property type="entry name" value="T15D22.8"/>
    <property type="match status" value="1"/>
</dbReference>
<organism evidence="2 3">
    <name type="scientific">Aristolochia fimbriata</name>
    <name type="common">White veined hardy Dutchman's pipe vine</name>
    <dbReference type="NCBI Taxonomy" id="158543"/>
    <lineage>
        <taxon>Eukaryota</taxon>
        <taxon>Viridiplantae</taxon>
        <taxon>Streptophyta</taxon>
        <taxon>Embryophyta</taxon>
        <taxon>Tracheophyta</taxon>
        <taxon>Spermatophyta</taxon>
        <taxon>Magnoliopsida</taxon>
        <taxon>Magnoliidae</taxon>
        <taxon>Piperales</taxon>
        <taxon>Aristolochiaceae</taxon>
        <taxon>Aristolochia</taxon>
    </lineage>
</organism>
<evidence type="ECO:0000313" key="3">
    <source>
        <dbReference type="Proteomes" id="UP000825729"/>
    </source>
</evidence>
<dbReference type="PANTHER" id="PTHR31343:SF8">
    <property type="entry name" value="OS07G0246600 PROTEIN"/>
    <property type="match status" value="1"/>
</dbReference>
<sequence length="363" mass="41118">MIGYPRNRVERFYSPPPLRRLQEQNLEQKPKPSASSEAERVEMDQPQASLAVCPAQPTPQPSNLDNFLVSTTPMVPAQYFSKTAVKEWRASESECHPFFSLGDLWESYKEWSAYGAGVPLVLNGGESVIQYYVPYLSAMQLYVDPSHASVRLRRLGDESDAESLRDSSSDCDSDPEKRLQHMGEGQNHVVSNVQRLSLSDNGEISSLDFQHLEQDSPYSREPLADKVALLASKHPRLKTLRSCDLLPSSWISVAWYPIYRIPTGPTLKDLDACFLTYHNLSTPFTSGTTSTSTLYQAERSSMLALPIFGLATYKFKGSIWIPNGVYERQKADVLLRAAENWLQLLHVDHPDFRFFVTRSSYRR</sequence>
<dbReference type="Pfam" id="PF05623">
    <property type="entry name" value="DUF789"/>
    <property type="match status" value="1"/>
</dbReference>
<name>A0AAV7FEU6_ARIFI</name>
<accession>A0AAV7FEU6</accession>
<dbReference type="InterPro" id="IPR008507">
    <property type="entry name" value="DUF789"/>
</dbReference>
<feature type="compositionally biased region" description="Basic and acidic residues" evidence="1">
    <location>
        <begin position="157"/>
        <end position="181"/>
    </location>
</feature>
<feature type="compositionally biased region" description="Basic and acidic residues" evidence="1">
    <location>
        <begin position="20"/>
        <end position="30"/>
    </location>
</feature>
<evidence type="ECO:0000256" key="1">
    <source>
        <dbReference type="SAM" id="MobiDB-lite"/>
    </source>
</evidence>
<protein>
    <submittedName>
        <fullName evidence="2">Uncharacterized protein</fullName>
    </submittedName>
</protein>
<feature type="region of interest" description="Disordered" evidence="1">
    <location>
        <begin position="157"/>
        <end position="185"/>
    </location>
</feature>
<feature type="region of interest" description="Disordered" evidence="1">
    <location>
        <begin position="1"/>
        <end position="45"/>
    </location>
</feature>
<dbReference type="EMBL" id="JAINDJ010000002">
    <property type="protein sequence ID" value="KAG9459554.1"/>
    <property type="molecule type" value="Genomic_DNA"/>
</dbReference>
<dbReference type="Proteomes" id="UP000825729">
    <property type="component" value="Unassembled WGS sequence"/>
</dbReference>
<evidence type="ECO:0000313" key="2">
    <source>
        <dbReference type="EMBL" id="KAG9459554.1"/>
    </source>
</evidence>